<name>A0ACB7YGZ1_9ERIC</name>
<gene>
    <name evidence="1" type="ORF">Vadar_028576</name>
</gene>
<evidence type="ECO:0000313" key="1">
    <source>
        <dbReference type="EMBL" id="KAH7852740.1"/>
    </source>
</evidence>
<dbReference type="Proteomes" id="UP000828048">
    <property type="component" value="Chromosome 8"/>
</dbReference>
<dbReference type="EMBL" id="CM037158">
    <property type="protein sequence ID" value="KAH7852740.1"/>
    <property type="molecule type" value="Genomic_DNA"/>
</dbReference>
<protein>
    <submittedName>
        <fullName evidence="1">Uncharacterized protein</fullName>
    </submittedName>
</protein>
<evidence type="ECO:0000313" key="2">
    <source>
        <dbReference type="Proteomes" id="UP000828048"/>
    </source>
</evidence>
<proteinExistence type="predicted"/>
<accession>A0ACB7YGZ1</accession>
<organism evidence="1 2">
    <name type="scientific">Vaccinium darrowii</name>
    <dbReference type="NCBI Taxonomy" id="229202"/>
    <lineage>
        <taxon>Eukaryota</taxon>
        <taxon>Viridiplantae</taxon>
        <taxon>Streptophyta</taxon>
        <taxon>Embryophyta</taxon>
        <taxon>Tracheophyta</taxon>
        <taxon>Spermatophyta</taxon>
        <taxon>Magnoliopsida</taxon>
        <taxon>eudicotyledons</taxon>
        <taxon>Gunneridae</taxon>
        <taxon>Pentapetalae</taxon>
        <taxon>asterids</taxon>
        <taxon>Ericales</taxon>
        <taxon>Ericaceae</taxon>
        <taxon>Vaccinioideae</taxon>
        <taxon>Vaccinieae</taxon>
        <taxon>Vaccinium</taxon>
    </lineage>
</organism>
<keyword evidence="2" id="KW-1185">Reference proteome</keyword>
<comment type="caution">
    <text evidence="1">The sequence shown here is derived from an EMBL/GenBank/DDBJ whole genome shotgun (WGS) entry which is preliminary data.</text>
</comment>
<sequence length="128" mass="13727">MTPRFDRQHYASASTGLVLGLLLVYNIPDRRQQGTPAAQKEQQQQQSKHEGDNGDLKFSSHISNPVTYTVSPSTTIQSGIVLATNCLNGSSIRSHAAFRNWIFSAGISTVALVPLGIGSGDLLPVFCA</sequence>
<reference evidence="1 2" key="1">
    <citation type="journal article" date="2021" name="Hortic Res">
        <title>High-quality reference genome and annotation aids understanding of berry development for evergreen blueberry (Vaccinium darrowii).</title>
        <authorList>
            <person name="Yu J."/>
            <person name="Hulse-Kemp A.M."/>
            <person name="Babiker E."/>
            <person name="Staton M."/>
        </authorList>
    </citation>
    <scope>NUCLEOTIDE SEQUENCE [LARGE SCALE GENOMIC DNA]</scope>
    <source>
        <strain evidence="2">cv. NJ 8807/NJ 8810</strain>
        <tissue evidence="1">Young leaf</tissue>
    </source>
</reference>